<sequence>MHAYRAIKCQASIYEPNLGKSYSGLCLAERSSAAEGQPTTSRQMFEEVSFQNDAESWSLASLLTIRSWANNSASGPSRIASFNTRSMKLDRTGIHPKLVIADGHKAFLKSIDHEQFKESDIIGVIDRNQSREDLEMLRDRVAPNEWYAQDESLLCALPPGKPTGLSVAAIRTRI</sequence>
<name>A0A645GMG1_9ZZZZ</name>
<comment type="caution">
    <text evidence="1">The sequence shown here is derived from an EMBL/GenBank/DDBJ whole genome shotgun (WGS) entry which is preliminary data.</text>
</comment>
<gene>
    <name evidence="1" type="ORF">SDC9_174791</name>
</gene>
<reference evidence="1" key="1">
    <citation type="submission" date="2019-08" db="EMBL/GenBank/DDBJ databases">
        <authorList>
            <person name="Kucharzyk K."/>
            <person name="Murdoch R.W."/>
            <person name="Higgins S."/>
            <person name="Loffler F."/>
        </authorList>
    </citation>
    <scope>NUCLEOTIDE SEQUENCE</scope>
</reference>
<accession>A0A645GMG1</accession>
<dbReference type="AlphaFoldDB" id="A0A645GMG1"/>
<proteinExistence type="predicted"/>
<dbReference type="EMBL" id="VSSQ01077217">
    <property type="protein sequence ID" value="MPN27360.1"/>
    <property type="molecule type" value="Genomic_DNA"/>
</dbReference>
<organism evidence="1">
    <name type="scientific">bioreactor metagenome</name>
    <dbReference type="NCBI Taxonomy" id="1076179"/>
    <lineage>
        <taxon>unclassified sequences</taxon>
        <taxon>metagenomes</taxon>
        <taxon>ecological metagenomes</taxon>
    </lineage>
</organism>
<evidence type="ECO:0000313" key="1">
    <source>
        <dbReference type="EMBL" id="MPN27360.1"/>
    </source>
</evidence>
<protein>
    <submittedName>
        <fullName evidence="1">Uncharacterized protein</fullName>
    </submittedName>
</protein>